<dbReference type="Pfam" id="PF25545">
    <property type="entry name" value="DUF7924"/>
    <property type="match status" value="1"/>
</dbReference>
<organism evidence="3 4">
    <name type="scientific">Lepraria finkii</name>
    <dbReference type="NCBI Taxonomy" id="1340010"/>
    <lineage>
        <taxon>Eukaryota</taxon>
        <taxon>Fungi</taxon>
        <taxon>Dikarya</taxon>
        <taxon>Ascomycota</taxon>
        <taxon>Pezizomycotina</taxon>
        <taxon>Lecanoromycetes</taxon>
        <taxon>OSLEUM clade</taxon>
        <taxon>Lecanoromycetidae</taxon>
        <taxon>Lecanorales</taxon>
        <taxon>Lecanorineae</taxon>
        <taxon>Stereocaulaceae</taxon>
        <taxon>Lepraria</taxon>
    </lineage>
</organism>
<evidence type="ECO:0000313" key="4">
    <source>
        <dbReference type="Proteomes" id="UP001590951"/>
    </source>
</evidence>
<gene>
    <name evidence="3" type="ORF">ABVK25_001571</name>
</gene>
<evidence type="ECO:0000259" key="2">
    <source>
        <dbReference type="Pfam" id="PF25545"/>
    </source>
</evidence>
<dbReference type="InterPro" id="IPR057684">
    <property type="entry name" value="DUF7924"/>
</dbReference>
<name>A0ABR4BJF8_9LECA</name>
<dbReference type="Proteomes" id="UP001590951">
    <property type="component" value="Unassembled WGS sequence"/>
</dbReference>
<evidence type="ECO:0000256" key="1">
    <source>
        <dbReference type="SAM" id="MobiDB-lite"/>
    </source>
</evidence>
<protein>
    <recommendedName>
        <fullName evidence="2">DUF7924 domain-containing protein</fullName>
    </recommendedName>
</protein>
<comment type="caution">
    <text evidence="3">The sequence shown here is derived from an EMBL/GenBank/DDBJ whole genome shotgun (WGS) entry which is preliminary data.</text>
</comment>
<feature type="region of interest" description="Disordered" evidence="1">
    <location>
        <begin position="56"/>
        <end position="108"/>
    </location>
</feature>
<proteinExistence type="predicted"/>
<sequence>MPGSAWNNNKKRKRPASKSCIAEGPYLPSKRAKTVPASNPSWLEADQTVCAVSTEPPVIQSAATGQDWAKPVRRAQSAPSEDRGQVQEQDSDGLESQPLPRECFSGTNDLFPGPRAQEAIVAPLTRQALQHLNRTNNQSSSSAASLSMSSEVSSELLDSLALDEPKGTINAYKPKYVFALEERGIYFADDEPEKTPSNLDELTGAIFGSRAPNEYAIVQSILPKIIPIEELSIDSEASTVPEQQWHRKIMIDPNAKPLLKNIKPDRTVGWSKCMFECPRALKYLDSRACPVASNPGLAWPLFTAEFKGDKGDLKVARLQNLHNGPLYYRICCISGSSTAKR</sequence>
<accession>A0ABR4BJF8</accession>
<keyword evidence="4" id="KW-1185">Reference proteome</keyword>
<reference evidence="3 4" key="1">
    <citation type="submission" date="2024-09" db="EMBL/GenBank/DDBJ databases">
        <title>Rethinking Asexuality: The Enigmatic Case of Functional Sexual Genes in Lepraria (Stereocaulaceae).</title>
        <authorList>
            <person name="Doellman M."/>
            <person name="Sun Y."/>
            <person name="Barcenas-Pena A."/>
            <person name="Lumbsch H.T."/>
            <person name="Grewe F."/>
        </authorList>
    </citation>
    <scope>NUCLEOTIDE SEQUENCE [LARGE SCALE GENOMIC DNA]</scope>
    <source>
        <strain evidence="3 4">Grewe 0041</strain>
    </source>
</reference>
<dbReference type="EMBL" id="JBHFEH010000003">
    <property type="protein sequence ID" value="KAL2057954.1"/>
    <property type="molecule type" value="Genomic_DNA"/>
</dbReference>
<evidence type="ECO:0000313" key="3">
    <source>
        <dbReference type="EMBL" id="KAL2057954.1"/>
    </source>
</evidence>
<feature type="region of interest" description="Disordered" evidence="1">
    <location>
        <begin position="1"/>
        <end position="39"/>
    </location>
</feature>
<feature type="domain" description="DUF7924" evidence="2">
    <location>
        <begin position="210"/>
        <end position="326"/>
    </location>
</feature>